<comment type="caution">
    <text evidence="7">The sequence shown here is derived from an EMBL/GenBank/DDBJ whole genome shotgun (WGS) entry which is preliminary data.</text>
</comment>
<keyword evidence="3 6" id="KW-0812">Transmembrane</keyword>
<evidence type="ECO:0000256" key="6">
    <source>
        <dbReference type="SAM" id="Phobius"/>
    </source>
</evidence>
<evidence type="ECO:0000256" key="2">
    <source>
        <dbReference type="ARBA" id="ARBA00022448"/>
    </source>
</evidence>
<dbReference type="OrthoDB" id="6730379at2759"/>
<accession>A0A139HTB5</accession>
<dbReference type="PANTHER" id="PTHR43791">
    <property type="entry name" value="PERMEASE-RELATED"/>
    <property type="match status" value="1"/>
</dbReference>
<name>A0A139HTB5_9PEZI</name>
<keyword evidence="4 6" id="KW-1133">Transmembrane helix</keyword>
<reference evidence="7 8" key="1">
    <citation type="submission" date="2015-07" db="EMBL/GenBank/DDBJ databases">
        <title>Comparative genomics of the Sigatoka disease complex on banana suggests a link between parallel evolutionary changes in Pseudocercospora fijiensis and Pseudocercospora eumusae and increased virulence on the banana host.</title>
        <authorList>
            <person name="Chang T.-C."/>
            <person name="Salvucci A."/>
            <person name="Crous P.W."/>
            <person name="Stergiopoulos I."/>
        </authorList>
    </citation>
    <scope>NUCLEOTIDE SEQUENCE [LARGE SCALE GENOMIC DNA]</scope>
    <source>
        <strain evidence="7 8">CBS 114824</strain>
    </source>
</reference>
<dbReference type="GO" id="GO:0022857">
    <property type="term" value="F:transmembrane transporter activity"/>
    <property type="evidence" value="ECO:0007669"/>
    <property type="project" value="TreeGrafter"/>
</dbReference>
<comment type="subcellular location">
    <subcellularLocation>
        <location evidence="1">Membrane</location>
        <topology evidence="1">Multi-pass membrane protein</topology>
    </subcellularLocation>
</comment>
<keyword evidence="8" id="KW-1185">Reference proteome</keyword>
<protein>
    <submittedName>
        <fullName evidence="7">Uncharacterized protein</fullName>
    </submittedName>
</protein>
<gene>
    <name evidence="7" type="ORF">AC578_5661</name>
</gene>
<proteinExistence type="predicted"/>
<dbReference type="Proteomes" id="UP000070133">
    <property type="component" value="Unassembled WGS sequence"/>
</dbReference>
<evidence type="ECO:0000313" key="7">
    <source>
        <dbReference type="EMBL" id="KXT05666.1"/>
    </source>
</evidence>
<dbReference type="GO" id="GO:0016020">
    <property type="term" value="C:membrane"/>
    <property type="evidence" value="ECO:0007669"/>
    <property type="project" value="UniProtKB-SubCell"/>
</dbReference>
<sequence>MAMENLSSRRTRLPLPTMDRRHIFLIYHWASANVAGHTKRPAVMTIITAGFCAGSLIGPQTFRAHEAPEYRFAKIPLFSTQAAMLVLTLTMGLYYWAINKSRDAKCGKSGLLSGDDADLSVWENLTYRERHSFRYMP</sequence>
<evidence type="ECO:0000313" key="8">
    <source>
        <dbReference type="Proteomes" id="UP000070133"/>
    </source>
</evidence>
<evidence type="ECO:0000256" key="1">
    <source>
        <dbReference type="ARBA" id="ARBA00004141"/>
    </source>
</evidence>
<keyword evidence="5 6" id="KW-0472">Membrane</keyword>
<feature type="transmembrane region" description="Helical" evidence="6">
    <location>
        <begin position="78"/>
        <end position="98"/>
    </location>
</feature>
<feature type="transmembrane region" description="Helical" evidence="6">
    <location>
        <begin position="41"/>
        <end position="58"/>
    </location>
</feature>
<dbReference type="EMBL" id="LFZN01000011">
    <property type="protein sequence ID" value="KXT05666.1"/>
    <property type="molecule type" value="Genomic_DNA"/>
</dbReference>
<evidence type="ECO:0000256" key="5">
    <source>
        <dbReference type="ARBA" id="ARBA00023136"/>
    </source>
</evidence>
<dbReference type="AlphaFoldDB" id="A0A139HTB5"/>
<evidence type="ECO:0000256" key="3">
    <source>
        <dbReference type="ARBA" id="ARBA00022692"/>
    </source>
</evidence>
<organism evidence="7 8">
    <name type="scientific">Pseudocercospora eumusae</name>
    <dbReference type="NCBI Taxonomy" id="321146"/>
    <lineage>
        <taxon>Eukaryota</taxon>
        <taxon>Fungi</taxon>
        <taxon>Dikarya</taxon>
        <taxon>Ascomycota</taxon>
        <taxon>Pezizomycotina</taxon>
        <taxon>Dothideomycetes</taxon>
        <taxon>Dothideomycetidae</taxon>
        <taxon>Mycosphaerellales</taxon>
        <taxon>Mycosphaerellaceae</taxon>
        <taxon>Pseudocercospora</taxon>
    </lineage>
</organism>
<keyword evidence="2" id="KW-0813">Transport</keyword>
<dbReference type="PANTHER" id="PTHR43791:SF40">
    <property type="entry name" value="THIAMINE PATHWAY TRANSPORTER THI73"/>
    <property type="match status" value="1"/>
</dbReference>
<evidence type="ECO:0000256" key="4">
    <source>
        <dbReference type="ARBA" id="ARBA00022989"/>
    </source>
</evidence>